<organism evidence="2 3">
    <name type="scientific">Paenibacillus larvae subsp. pulvifaciens</name>
    <dbReference type="NCBI Taxonomy" id="1477"/>
    <lineage>
        <taxon>Bacteria</taxon>
        <taxon>Bacillati</taxon>
        <taxon>Bacillota</taxon>
        <taxon>Bacilli</taxon>
        <taxon>Bacillales</taxon>
        <taxon>Paenibacillaceae</taxon>
        <taxon>Paenibacillus</taxon>
    </lineage>
</organism>
<reference evidence="2 3" key="1">
    <citation type="submission" date="2017-03" db="EMBL/GenBank/DDBJ databases">
        <title>Paenibacillus larvae genome sequencing.</title>
        <authorList>
            <person name="Dingman D.W."/>
        </authorList>
    </citation>
    <scope>NUCLEOTIDE SEQUENCE [LARGE SCALE GENOMIC DNA]</scope>
    <source>
        <strain evidence="2 3">SAG 10367</strain>
    </source>
</reference>
<feature type="transmembrane region" description="Helical" evidence="1">
    <location>
        <begin position="158"/>
        <end position="177"/>
    </location>
</feature>
<keyword evidence="1" id="KW-1133">Transmembrane helix</keyword>
<evidence type="ECO:0000256" key="1">
    <source>
        <dbReference type="SAM" id="Phobius"/>
    </source>
</evidence>
<dbReference type="Proteomes" id="UP000192727">
    <property type="component" value="Chromosome"/>
</dbReference>
<feature type="transmembrane region" description="Helical" evidence="1">
    <location>
        <begin position="54"/>
        <end position="86"/>
    </location>
</feature>
<feature type="transmembrane region" description="Helical" evidence="1">
    <location>
        <begin position="12"/>
        <end position="34"/>
    </location>
</feature>
<dbReference type="EMBL" id="CP020557">
    <property type="protein sequence ID" value="ARF68288.1"/>
    <property type="molecule type" value="Genomic_DNA"/>
</dbReference>
<protein>
    <submittedName>
        <fullName evidence="2">Uncharacterized protein</fullName>
    </submittedName>
</protein>
<gene>
    <name evidence="2" type="ORF">B7C51_11415</name>
</gene>
<feature type="transmembrane region" description="Helical" evidence="1">
    <location>
        <begin position="126"/>
        <end position="146"/>
    </location>
</feature>
<proteinExistence type="predicted"/>
<name>A0A1V0UTI3_9BACL</name>
<evidence type="ECO:0000313" key="2">
    <source>
        <dbReference type="EMBL" id="ARF68288.1"/>
    </source>
</evidence>
<dbReference type="AlphaFoldDB" id="A0A1V0UTI3"/>
<sequence length="188" mass="21919">MLSGLHFKEKKWHYYFLFGVTYLILSSTILLAIVSDMSDDEFVNIQHLFSEKKIPMLALLGICLIFFLLFVFVQIFFVAFVLYFIARFLFSVQTTFPLFFQIVLKCSVLFSLSILTHIVLASDVPYEKWLLALNPFLLVCFVMLYVKIRKHLAASLQKALLFSSSLYILYISIQIRLNSCYHQPLVTK</sequence>
<keyword evidence="1" id="KW-0812">Transmembrane</keyword>
<accession>A0A1V0UTI3</accession>
<feature type="transmembrane region" description="Helical" evidence="1">
    <location>
        <begin position="98"/>
        <end position="120"/>
    </location>
</feature>
<evidence type="ECO:0000313" key="3">
    <source>
        <dbReference type="Proteomes" id="UP000192727"/>
    </source>
</evidence>
<keyword evidence="1" id="KW-0472">Membrane</keyword>